<dbReference type="STRING" id="135208.A0A4Y9ZQS5"/>
<sequence>MMAATRASYTALTPELTTTFPPSGHITFTPAPEPEQMTPWDSKNTLKNRFLTKWRSSTGRARDLVENNAGLLLVAASQFFFSLMNVAVKALNNLDEPVPTLELVFVRMSITYICSIIYMYLWKVPNPLTGPPGVRLLLASRGFFGFFGLFGIYYSLSYLSLSDATVLTFLAPLFTGVAGAIFLKENFSRKELIAGLCSFAGVVLIARPQIMFGSHPMPGLSEDEFEGIDGVGVVPAEKGTPAQRLVAVGIALLGVLGATGAYTSLRAIGRRAHAMHSLTSFSQWCVIVSTVGMIVKHQAVVIPKRADWIAMLIMIGAFGFIAQALLTMGLQRETAGRGTMAVYIQIIFALALERIFFHIVPSALSITGTVIIMSSALYIAVTKERANPKQPTQISLEYPGESALEEGLLEHHDESLPLEAPKQEKEEEERLEHGVLVLALDERSRR</sequence>
<feature type="transmembrane region" description="Helical" evidence="5">
    <location>
        <begin position="103"/>
        <end position="122"/>
    </location>
</feature>
<evidence type="ECO:0000256" key="1">
    <source>
        <dbReference type="ARBA" id="ARBA00004141"/>
    </source>
</evidence>
<protein>
    <recommendedName>
        <fullName evidence="6">EamA domain-containing protein</fullName>
    </recommendedName>
</protein>
<keyword evidence="3 5" id="KW-1133">Transmembrane helix</keyword>
<evidence type="ECO:0000256" key="4">
    <source>
        <dbReference type="ARBA" id="ARBA00023136"/>
    </source>
</evidence>
<comment type="caution">
    <text evidence="7">The sequence shown here is derived from an EMBL/GenBank/DDBJ whole genome shotgun (WGS) entry which is preliminary data.</text>
</comment>
<evidence type="ECO:0000256" key="3">
    <source>
        <dbReference type="ARBA" id="ARBA00022989"/>
    </source>
</evidence>
<evidence type="ECO:0000259" key="6">
    <source>
        <dbReference type="Pfam" id="PF00892"/>
    </source>
</evidence>
<proteinExistence type="predicted"/>
<keyword evidence="4 5" id="KW-0472">Membrane</keyword>
<evidence type="ECO:0000313" key="7">
    <source>
        <dbReference type="EMBL" id="TFY76604.1"/>
    </source>
</evidence>
<dbReference type="PANTHER" id="PTHR22911:SF6">
    <property type="entry name" value="SOLUTE CARRIER FAMILY 35 MEMBER G1"/>
    <property type="match status" value="1"/>
</dbReference>
<dbReference type="GO" id="GO:0016020">
    <property type="term" value="C:membrane"/>
    <property type="evidence" value="ECO:0007669"/>
    <property type="project" value="UniProtKB-SubCell"/>
</dbReference>
<dbReference type="OrthoDB" id="306876at2759"/>
<comment type="subcellular location">
    <subcellularLocation>
        <location evidence="1">Membrane</location>
        <topology evidence="1">Multi-pass membrane protein</topology>
    </subcellularLocation>
</comment>
<keyword evidence="2 5" id="KW-0812">Transmembrane</keyword>
<dbReference type="Proteomes" id="UP000298061">
    <property type="component" value="Unassembled WGS sequence"/>
</dbReference>
<feature type="transmembrane region" description="Helical" evidence="5">
    <location>
        <begin position="308"/>
        <end position="328"/>
    </location>
</feature>
<organism evidence="7 8">
    <name type="scientific">Hericium alpestre</name>
    <dbReference type="NCBI Taxonomy" id="135208"/>
    <lineage>
        <taxon>Eukaryota</taxon>
        <taxon>Fungi</taxon>
        <taxon>Dikarya</taxon>
        <taxon>Basidiomycota</taxon>
        <taxon>Agaricomycotina</taxon>
        <taxon>Agaricomycetes</taxon>
        <taxon>Russulales</taxon>
        <taxon>Hericiaceae</taxon>
        <taxon>Hericium</taxon>
    </lineage>
</organism>
<dbReference type="EMBL" id="SFCI01001156">
    <property type="protein sequence ID" value="TFY76604.1"/>
    <property type="molecule type" value="Genomic_DNA"/>
</dbReference>
<name>A0A4Y9ZQS5_9AGAM</name>
<dbReference type="PANTHER" id="PTHR22911">
    <property type="entry name" value="ACYL-MALONYL CONDENSING ENZYME-RELATED"/>
    <property type="match status" value="1"/>
</dbReference>
<feature type="domain" description="EamA" evidence="6">
    <location>
        <begin position="69"/>
        <end position="206"/>
    </location>
</feature>
<feature type="transmembrane region" description="Helical" evidence="5">
    <location>
        <begin position="166"/>
        <end position="183"/>
    </location>
</feature>
<feature type="transmembrane region" description="Helical" evidence="5">
    <location>
        <begin position="192"/>
        <end position="210"/>
    </location>
</feature>
<dbReference type="AlphaFoldDB" id="A0A4Y9ZQS5"/>
<dbReference type="InterPro" id="IPR000620">
    <property type="entry name" value="EamA_dom"/>
</dbReference>
<evidence type="ECO:0000256" key="5">
    <source>
        <dbReference type="SAM" id="Phobius"/>
    </source>
</evidence>
<feature type="transmembrane region" description="Helical" evidence="5">
    <location>
        <begin position="134"/>
        <end position="154"/>
    </location>
</feature>
<feature type="transmembrane region" description="Helical" evidence="5">
    <location>
        <begin position="363"/>
        <end position="381"/>
    </location>
</feature>
<keyword evidence="8" id="KW-1185">Reference proteome</keyword>
<dbReference type="Pfam" id="PF00892">
    <property type="entry name" value="EamA"/>
    <property type="match status" value="1"/>
</dbReference>
<evidence type="ECO:0000256" key="2">
    <source>
        <dbReference type="ARBA" id="ARBA00022692"/>
    </source>
</evidence>
<feature type="transmembrane region" description="Helical" evidence="5">
    <location>
        <begin position="70"/>
        <end position="91"/>
    </location>
</feature>
<dbReference type="InterPro" id="IPR037185">
    <property type="entry name" value="EmrE-like"/>
</dbReference>
<feature type="transmembrane region" description="Helical" evidence="5">
    <location>
        <begin position="245"/>
        <end position="265"/>
    </location>
</feature>
<reference evidence="7 8" key="1">
    <citation type="submission" date="2019-02" db="EMBL/GenBank/DDBJ databases">
        <title>Genome sequencing of the rare red list fungi Hericium alpestre (H. flagellum).</title>
        <authorList>
            <person name="Buettner E."/>
            <person name="Kellner H."/>
        </authorList>
    </citation>
    <scope>NUCLEOTIDE SEQUENCE [LARGE SCALE GENOMIC DNA]</scope>
    <source>
        <strain evidence="7 8">DSM 108284</strain>
    </source>
</reference>
<evidence type="ECO:0000313" key="8">
    <source>
        <dbReference type="Proteomes" id="UP000298061"/>
    </source>
</evidence>
<dbReference type="SUPFAM" id="SSF103481">
    <property type="entry name" value="Multidrug resistance efflux transporter EmrE"/>
    <property type="match status" value="2"/>
</dbReference>
<gene>
    <name evidence="7" type="ORF">EWM64_g7409</name>
</gene>
<accession>A0A4Y9ZQS5</accession>